<feature type="region of interest" description="Disordered" evidence="1">
    <location>
        <begin position="16"/>
        <end position="57"/>
    </location>
</feature>
<proteinExistence type="predicted"/>
<organism evidence="2 3">
    <name type="scientific">Lysobacter enzymogenes</name>
    <dbReference type="NCBI Taxonomy" id="69"/>
    <lineage>
        <taxon>Bacteria</taxon>
        <taxon>Pseudomonadati</taxon>
        <taxon>Pseudomonadota</taxon>
        <taxon>Gammaproteobacteria</taxon>
        <taxon>Lysobacterales</taxon>
        <taxon>Lysobacteraceae</taxon>
        <taxon>Lysobacter</taxon>
    </lineage>
</organism>
<dbReference type="Proteomes" id="UP000061569">
    <property type="component" value="Chromosome"/>
</dbReference>
<accession>A0A0S2DM76</accession>
<evidence type="ECO:0000313" key="2">
    <source>
        <dbReference type="EMBL" id="ALN59602.1"/>
    </source>
</evidence>
<dbReference type="EMBL" id="CP013140">
    <property type="protein sequence ID" value="ALN59602.1"/>
    <property type="molecule type" value="Genomic_DNA"/>
</dbReference>
<dbReference type="AlphaFoldDB" id="A0A0S2DM76"/>
<name>A0A0S2DM76_LYSEN</name>
<sequence>MHAAVGQRRQWIALDRSRCEAPGRGGRQGPGAWRSGLRRGGGHGRDASMGGSAARSADLHAAQTAAIIPPLAFRIPQREAKFRRRLPAWAATGTSPTRHP</sequence>
<dbReference type="STRING" id="69.GLE_4261"/>
<protein>
    <submittedName>
        <fullName evidence="2">Uncharacterized protein</fullName>
    </submittedName>
</protein>
<dbReference type="KEGG" id="lez:GLE_4261"/>
<evidence type="ECO:0000313" key="3">
    <source>
        <dbReference type="Proteomes" id="UP000061569"/>
    </source>
</evidence>
<reference evidence="2 3" key="1">
    <citation type="submission" date="2015-11" db="EMBL/GenBank/DDBJ databases">
        <title>Genome sequences of Lysobacter enzymogenes strain C3 and Lysobacter antibioticus ATCC 29479.</title>
        <authorList>
            <person name="Kobayashi D.Y."/>
        </authorList>
    </citation>
    <scope>NUCLEOTIDE SEQUENCE [LARGE SCALE GENOMIC DNA]</scope>
    <source>
        <strain evidence="2 3">C3</strain>
    </source>
</reference>
<gene>
    <name evidence="2" type="ORF">GLE_4261</name>
</gene>
<evidence type="ECO:0000256" key="1">
    <source>
        <dbReference type="SAM" id="MobiDB-lite"/>
    </source>
</evidence>